<evidence type="ECO:0000256" key="1">
    <source>
        <dbReference type="SAM" id="MobiDB-lite"/>
    </source>
</evidence>
<comment type="caution">
    <text evidence="3">The sequence shown here is derived from an EMBL/GenBank/DDBJ whole genome shotgun (WGS) entry which is preliminary data.</text>
</comment>
<accession>A0ABQ5P1Z3</accession>
<evidence type="ECO:0000313" key="3">
    <source>
        <dbReference type="EMBL" id="GLF96628.1"/>
    </source>
</evidence>
<keyword evidence="2" id="KW-1133">Transmembrane helix</keyword>
<dbReference type="Proteomes" id="UP001291653">
    <property type="component" value="Unassembled WGS sequence"/>
</dbReference>
<dbReference type="RefSeq" id="WP_323448653.1">
    <property type="nucleotide sequence ID" value="NZ_BSBI01000008.1"/>
</dbReference>
<keyword evidence="4" id="KW-1185">Reference proteome</keyword>
<feature type="region of interest" description="Disordered" evidence="1">
    <location>
        <begin position="1"/>
        <end position="21"/>
    </location>
</feature>
<keyword evidence="2" id="KW-0472">Membrane</keyword>
<evidence type="ECO:0000256" key="2">
    <source>
        <dbReference type="SAM" id="Phobius"/>
    </source>
</evidence>
<proteinExistence type="predicted"/>
<dbReference type="EMBL" id="BSBI01000008">
    <property type="protein sequence ID" value="GLF96628.1"/>
    <property type="molecule type" value="Genomic_DNA"/>
</dbReference>
<gene>
    <name evidence="3" type="ORF">SYYSPA8_20045</name>
</gene>
<name>A0ABQ5P1Z3_9ACTN</name>
<protein>
    <submittedName>
        <fullName evidence="3">Uncharacterized protein</fullName>
    </submittedName>
</protein>
<evidence type="ECO:0000313" key="4">
    <source>
        <dbReference type="Proteomes" id="UP001291653"/>
    </source>
</evidence>
<keyword evidence="2" id="KW-0812">Transmembrane</keyword>
<sequence length="128" mass="13761">MVILARPGQPADDSPVRHSGPSRRTLLTVAAVVGTLLLGGGTLVVQRYNDRPPRADDIAYESGYLYSNRIRQADHTGELVRKLLNGECVLLEAEGYGGTNATYNPQLWVEGCLDGAAGRPSREQGLIS</sequence>
<feature type="transmembrane region" description="Helical" evidence="2">
    <location>
        <begin position="25"/>
        <end position="45"/>
    </location>
</feature>
<reference evidence="3 4" key="1">
    <citation type="submission" date="2022-10" db="EMBL/GenBank/DDBJ databases">
        <title>Draft genome sequence of Streptomyces sp. YSPA8.</title>
        <authorList>
            <person name="Moriuchi R."/>
            <person name="Dohra H."/>
            <person name="Yamamura H."/>
            <person name="Kodani S."/>
        </authorList>
    </citation>
    <scope>NUCLEOTIDE SEQUENCE [LARGE SCALE GENOMIC DNA]</scope>
    <source>
        <strain evidence="3 4">YSPA8</strain>
    </source>
</reference>
<organism evidence="3 4">
    <name type="scientific">Streptomyces yaizuensis</name>
    <dbReference type="NCBI Taxonomy" id="2989713"/>
    <lineage>
        <taxon>Bacteria</taxon>
        <taxon>Bacillati</taxon>
        <taxon>Actinomycetota</taxon>
        <taxon>Actinomycetes</taxon>
        <taxon>Kitasatosporales</taxon>
        <taxon>Streptomycetaceae</taxon>
        <taxon>Streptomyces</taxon>
    </lineage>
</organism>